<proteinExistence type="predicted"/>
<organism evidence="3">
    <name type="scientific">Gibberella zeae (strain ATCC MYA-4620 / CBS 123657 / FGSC 9075 / NRRL 31084 / PH-1)</name>
    <name type="common">Wheat head blight fungus</name>
    <name type="synonym">Fusarium graminearum</name>
    <dbReference type="NCBI Taxonomy" id="229533"/>
    <lineage>
        <taxon>Eukaryota</taxon>
        <taxon>Fungi</taxon>
        <taxon>Dikarya</taxon>
        <taxon>Ascomycota</taxon>
        <taxon>Pezizomycotina</taxon>
        <taxon>Sordariomycetes</taxon>
        <taxon>Hypocreomycetidae</taxon>
        <taxon>Hypocreales</taxon>
        <taxon>Nectriaceae</taxon>
        <taxon>Fusarium</taxon>
    </lineage>
</organism>
<dbReference type="Proteomes" id="UP000070720">
    <property type="component" value="Chromosome 3"/>
</dbReference>
<dbReference type="AlphaFoldDB" id="A0A0E0SIL0"/>
<dbReference type="VEuPathDB" id="FungiDB:FGRAMPH1_01G17035"/>
<dbReference type="EnsemblFungi" id="CEF86273">
    <property type="protein sequence ID" value="CEF86273"/>
    <property type="gene ID" value="FGRRES_15278"/>
</dbReference>
<reference key="3">
    <citation type="submission" date="2014-02" db="EMBL/GenBank/DDBJ databases">
        <title>A revised Fusarium graminearum genomic reference sequence using whole shotgun re-sequencing.</title>
        <authorList>
            <person name="King R."/>
            <person name="Urban M."/>
            <person name="Hassani-Pak K."/>
            <person name="Hammond-Kosack K."/>
        </authorList>
    </citation>
    <scope>NUCLEOTIDE SEQUENCE</scope>
    <source>
        <strain>PH-1</strain>
    </source>
</reference>
<keyword evidence="4" id="KW-1185">Reference proteome</keyword>
<reference evidence="3" key="5">
    <citation type="submission" date="2017-01" db="UniProtKB">
        <authorList>
            <consortium name="EnsemblFungi"/>
        </authorList>
    </citation>
    <scope>IDENTIFICATION</scope>
    <source>
        <strain evidence="3">PH-1 / ATCC MYA-4620 / FGSC 9075 / NRRL 31084</strain>
    </source>
</reference>
<evidence type="ECO:0000313" key="2">
    <source>
        <dbReference type="EMBL" id="CEF86273.1"/>
    </source>
</evidence>
<gene>
    <name evidence="2" type="ORF">FGRAMPH1_01T17035</name>
</gene>
<dbReference type="InParanoid" id="A0A0E0SIL0"/>
<sequence>MTEEAVMLQREISPFPVKSPLKQPNQQSSGISGVYKAYTVSSTEPEHVNIMTKCQEISNGMDMDSSSFTSSASDNSI</sequence>
<feature type="region of interest" description="Disordered" evidence="1">
    <location>
        <begin position="58"/>
        <end position="77"/>
    </location>
</feature>
<evidence type="ECO:0000256" key="1">
    <source>
        <dbReference type="SAM" id="MobiDB-lite"/>
    </source>
</evidence>
<feature type="compositionally biased region" description="Low complexity" evidence="1">
    <location>
        <begin position="62"/>
        <end position="77"/>
    </location>
</feature>
<evidence type="ECO:0000313" key="3">
    <source>
        <dbReference type="EnsemblFungi" id="CEF86273"/>
    </source>
</evidence>
<accession>A0A0E0SIL0</accession>
<name>A0A0E0SIL0_GIBZE</name>
<protein>
    <submittedName>
        <fullName evidence="2">Chromosome 3, complete genome</fullName>
    </submittedName>
</protein>
<reference evidence="3 4" key="2">
    <citation type="journal article" date="2010" name="Nature">
        <title>Comparative genomics reveals mobile pathogenicity chromosomes in Fusarium.</title>
        <authorList>
            <person name="Ma L.J."/>
            <person name="van der Does H.C."/>
            <person name="Borkovich K.A."/>
            <person name="Coleman J.J."/>
            <person name="Daboussi M.J."/>
            <person name="Di Pietro A."/>
            <person name="Dufresne M."/>
            <person name="Freitag M."/>
            <person name="Grabherr M."/>
            <person name="Henrissat B."/>
            <person name="Houterman P.M."/>
            <person name="Kang S."/>
            <person name="Shim W.B."/>
            <person name="Woloshuk C."/>
            <person name="Xie X."/>
            <person name="Xu J.R."/>
            <person name="Antoniw J."/>
            <person name="Baker S.E."/>
            <person name="Bluhm B.H."/>
            <person name="Breakspear A."/>
            <person name="Brown D.W."/>
            <person name="Butchko R.A."/>
            <person name="Chapman S."/>
            <person name="Coulson R."/>
            <person name="Coutinho P.M."/>
            <person name="Danchin E.G."/>
            <person name="Diener A."/>
            <person name="Gale L.R."/>
            <person name="Gardiner D.M."/>
            <person name="Goff S."/>
            <person name="Hammond-Kosack K.E."/>
            <person name="Hilburn K."/>
            <person name="Hua-Van A."/>
            <person name="Jonkers W."/>
            <person name="Kazan K."/>
            <person name="Kodira C.D."/>
            <person name="Koehrsen M."/>
            <person name="Kumar L."/>
            <person name="Lee Y.H."/>
            <person name="Li L."/>
            <person name="Manners J.M."/>
            <person name="Miranda-Saavedra D."/>
            <person name="Mukherjee M."/>
            <person name="Park G."/>
            <person name="Park J."/>
            <person name="Park S.Y."/>
            <person name="Proctor R.H."/>
            <person name="Regev A."/>
            <person name="Ruiz-Roldan M.C."/>
            <person name="Sain D."/>
            <person name="Sakthikumar S."/>
            <person name="Sykes S."/>
            <person name="Schwartz D.C."/>
            <person name="Turgeon B.G."/>
            <person name="Wapinski I."/>
            <person name="Yoder O."/>
            <person name="Young S."/>
            <person name="Zeng Q."/>
            <person name="Zhou S."/>
            <person name="Galagan J."/>
            <person name="Cuomo C.A."/>
            <person name="Kistler H.C."/>
            <person name="Rep M."/>
        </authorList>
    </citation>
    <scope>GENOME REANNOTATION</scope>
    <source>
        <strain evidence="4">ATCC MYA-4620 / CBS 123657 / FGSC 9075 / NRRL 31084 / PH-1</strain>
        <strain evidence="3">PH-1 / ATCC MYA-4620 / FGSC 9075 / NRRL 31084</strain>
    </source>
</reference>
<evidence type="ECO:0000313" key="4">
    <source>
        <dbReference type="Proteomes" id="UP000070720"/>
    </source>
</evidence>
<reference evidence="2 4" key="4">
    <citation type="journal article" date="2015" name="BMC Genomics">
        <title>The completed genome sequence of the pathogenic ascomycete fungus Fusarium graminearum.</title>
        <authorList>
            <person name="King R."/>
            <person name="Urban M."/>
            <person name="Hammond-Kosack M.C."/>
            <person name="Hassani-Pak K."/>
            <person name="Hammond-Kosack K.E."/>
        </authorList>
    </citation>
    <scope>NUCLEOTIDE SEQUENCE [LARGE SCALE GENOMIC DNA]</scope>
    <source>
        <strain evidence="4">ATCC MYA-4620 / CBS 123657 / FGSC 9075 / NRRL 31084 / PH-1</strain>
        <strain evidence="2">PH-1</strain>
    </source>
</reference>
<dbReference type="EMBL" id="HG970334">
    <property type="protein sequence ID" value="CEF86273.1"/>
    <property type="molecule type" value="Genomic_DNA"/>
</dbReference>
<reference evidence="3 4" key="1">
    <citation type="journal article" date="2007" name="Science">
        <title>The Fusarium graminearum genome reveals a link between localized polymorphism and pathogen specialization.</title>
        <authorList>
            <person name="Cuomo C.A."/>
            <person name="Gueldener U."/>
            <person name="Xu J.-R."/>
            <person name="Trail F."/>
            <person name="Turgeon B.G."/>
            <person name="Di Pietro A."/>
            <person name="Walton J.D."/>
            <person name="Ma L.-J."/>
            <person name="Baker S.E."/>
            <person name="Rep M."/>
            <person name="Adam G."/>
            <person name="Antoniw J."/>
            <person name="Baldwin T."/>
            <person name="Calvo S.E."/>
            <person name="Chang Y.-L."/>
            <person name="DeCaprio D."/>
            <person name="Gale L.R."/>
            <person name="Gnerre S."/>
            <person name="Goswami R.S."/>
            <person name="Hammond-Kosack K."/>
            <person name="Harris L.J."/>
            <person name="Hilburn K."/>
            <person name="Kennell J.C."/>
            <person name="Kroken S."/>
            <person name="Magnuson J.K."/>
            <person name="Mannhaupt G."/>
            <person name="Mauceli E.W."/>
            <person name="Mewes H.-W."/>
            <person name="Mitterbauer R."/>
            <person name="Muehlbauer G."/>
            <person name="Muensterkoetter M."/>
            <person name="Nelson D."/>
            <person name="O'Donnell K."/>
            <person name="Ouellet T."/>
            <person name="Qi W."/>
            <person name="Quesneville H."/>
            <person name="Roncero M.I.G."/>
            <person name="Seong K.-Y."/>
            <person name="Tetko I.V."/>
            <person name="Urban M."/>
            <person name="Waalwijk C."/>
            <person name="Ward T.J."/>
            <person name="Yao J."/>
            <person name="Birren B.W."/>
            <person name="Kistler H.C."/>
        </authorList>
    </citation>
    <scope>NUCLEOTIDE SEQUENCE [LARGE SCALE GENOMIC DNA]</scope>
    <source>
        <strain evidence="4">ATCC MYA-4620 / CBS 123657 / FGSC 9075 / NRRL 31084 / PH-1</strain>
        <strain evidence="3">PH-1 / ATCC MYA-4620 / FGSC 9075 / NRRL 31084</strain>
    </source>
</reference>